<feature type="chain" id="PRO_5026814401" description="DUF4421 domain-containing protein" evidence="1">
    <location>
        <begin position="21"/>
        <end position="354"/>
    </location>
</feature>
<evidence type="ECO:0000313" key="2">
    <source>
        <dbReference type="EMBL" id="ABG58666.1"/>
    </source>
</evidence>
<dbReference type="KEGG" id="chu:CHU_1395"/>
<name>A0A6N4SQR3_CYTH3</name>
<proteinExistence type="predicted"/>
<evidence type="ECO:0000313" key="3">
    <source>
        <dbReference type="Proteomes" id="UP000001822"/>
    </source>
</evidence>
<dbReference type="RefSeq" id="WP_011584781.1">
    <property type="nucleotide sequence ID" value="NC_008255.1"/>
</dbReference>
<evidence type="ECO:0000256" key="1">
    <source>
        <dbReference type="SAM" id="SignalP"/>
    </source>
</evidence>
<accession>A0A6N4SQR3</accession>
<dbReference type="InterPro" id="IPR025535">
    <property type="entry name" value="DUF4421"/>
</dbReference>
<feature type="signal peptide" evidence="1">
    <location>
        <begin position="1"/>
        <end position="20"/>
    </location>
</feature>
<evidence type="ECO:0008006" key="4">
    <source>
        <dbReference type="Google" id="ProtNLM"/>
    </source>
</evidence>
<organism evidence="2 3">
    <name type="scientific">Cytophaga hutchinsonii (strain ATCC 33406 / DSM 1761 / CIP 103989 / NBRC 15051 / NCIMB 9469 / D465)</name>
    <dbReference type="NCBI Taxonomy" id="269798"/>
    <lineage>
        <taxon>Bacteria</taxon>
        <taxon>Pseudomonadati</taxon>
        <taxon>Bacteroidota</taxon>
        <taxon>Cytophagia</taxon>
        <taxon>Cytophagales</taxon>
        <taxon>Cytophagaceae</taxon>
        <taxon>Cytophaga</taxon>
    </lineage>
</organism>
<reference evidence="2 3" key="1">
    <citation type="journal article" date="2007" name="Appl. Environ. Microbiol.">
        <title>Genome sequence of the cellulolytic gliding bacterium Cytophaga hutchinsonii.</title>
        <authorList>
            <person name="Xie G."/>
            <person name="Bruce D.C."/>
            <person name="Challacombe J.F."/>
            <person name="Chertkov O."/>
            <person name="Detter J.C."/>
            <person name="Gilna P."/>
            <person name="Han C.S."/>
            <person name="Lucas S."/>
            <person name="Misra M."/>
            <person name="Myers G.L."/>
            <person name="Richardson P."/>
            <person name="Tapia R."/>
            <person name="Thayer N."/>
            <person name="Thompson L.S."/>
            <person name="Brettin T.S."/>
            <person name="Henrissat B."/>
            <person name="Wilson D.B."/>
            <person name="McBride M.J."/>
        </authorList>
    </citation>
    <scope>NUCLEOTIDE SEQUENCE [LARGE SCALE GENOMIC DNA]</scope>
    <source>
        <strain evidence="3">ATCC 33406 / DSM 1761 / CIP 103989 / NBRC 15051 / NCIMB 9469 / D465</strain>
    </source>
</reference>
<gene>
    <name evidence="2" type="ordered locus">CHU_1395</name>
</gene>
<keyword evidence="3" id="KW-1185">Reference proteome</keyword>
<dbReference type="Proteomes" id="UP000001822">
    <property type="component" value="Chromosome"/>
</dbReference>
<keyword evidence="1" id="KW-0732">Signal</keyword>
<sequence length="354" mass="39911">MCRFIFSLFFLIQLSVSAIAQQNSEVTVTKTKPRPDTNYIKSYKHYLTIGIFVATPINTLTLTPKDSTIKPTQYSTNLASAIGFTGSYKSISGSFAFRASPEADETSKYGTTKYKSFSLGTQRTRFSIRFDYRKVAGFYNGDSIIASGSNPDTYFKRSDVNIKQFMLSGLYNFSWKKYSYQSSFLFSEHQLKTRVGFIMKSSISLNRLQSDSSLINLDRMATDSEKIQQLNFTSFLVGPGMGLNVVVAKRVYFSLMIFYSLDFVTYTLINNNNSTNVRDNSLTGFYEGRVALGYHSKRFYAGLKFTGDKIAVQTQGYTVENSFGVLTLDLGYRFVAPGILKKVYAKTLTKYLGL</sequence>
<dbReference type="Pfam" id="PF14391">
    <property type="entry name" value="DUF4421"/>
    <property type="match status" value="1"/>
</dbReference>
<dbReference type="EMBL" id="CP000383">
    <property type="protein sequence ID" value="ABG58666.1"/>
    <property type="molecule type" value="Genomic_DNA"/>
</dbReference>
<dbReference type="OrthoDB" id="669053at2"/>
<protein>
    <recommendedName>
        <fullName evidence="4">DUF4421 domain-containing protein</fullName>
    </recommendedName>
</protein>
<dbReference type="AlphaFoldDB" id="A0A6N4SQR3"/>